<dbReference type="Gene3D" id="3.30.450.20">
    <property type="entry name" value="PAS domain"/>
    <property type="match status" value="1"/>
</dbReference>
<gene>
    <name evidence="1" type="ORF">SDC9_143020</name>
</gene>
<comment type="caution">
    <text evidence="1">The sequence shown here is derived from an EMBL/GenBank/DDBJ whole genome shotgun (WGS) entry which is preliminary data.</text>
</comment>
<evidence type="ECO:0008006" key="2">
    <source>
        <dbReference type="Google" id="ProtNLM"/>
    </source>
</evidence>
<reference evidence="1" key="1">
    <citation type="submission" date="2019-08" db="EMBL/GenBank/DDBJ databases">
        <authorList>
            <person name="Kucharzyk K."/>
            <person name="Murdoch R.W."/>
            <person name="Higgins S."/>
            <person name="Loffler F."/>
        </authorList>
    </citation>
    <scope>NUCLEOTIDE SEQUENCE</scope>
</reference>
<accession>A0A645E247</accession>
<sequence>MEVLRYREHYILYPVAYRSLSPQVSRKKNLATGGVFSSITGSLHQEELEQIFSLLPLDVAFIDHEDRVKFYSDPPHRIFPRSPQVIGRLVQNCHPPKSVGTVQAILDSFKEGREDTAEFYLTMQGKFVHIQYYAVRSMDGSYLGTLEVTQDATHLRNLSGEKRLL</sequence>
<evidence type="ECO:0000313" key="1">
    <source>
        <dbReference type="EMBL" id="MPM95864.1"/>
    </source>
</evidence>
<dbReference type="EMBL" id="VSSQ01042304">
    <property type="protein sequence ID" value="MPM95864.1"/>
    <property type="molecule type" value="Genomic_DNA"/>
</dbReference>
<dbReference type="AlphaFoldDB" id="A0A645E247"/>
<name>A0A645E247_9ZZZZ</name>
<organism evidence="1">
    <name type="scientific">bioreactor metagenome</name>
    <dbReference type="NCBI Taxonomy" id="1076179"/>
    <lineage>
        <taxon>unclassified sequences</taxon>
        <taxon>metagenomes</taxon>
        <taxon>ecological metagenomes</taxon>
    </lineage>
</organism>
<proteinExistence type="predicted"/>
<dbReference type="SUPFAM" id="SSF55785">
    <property type="entry name" value="PYP-like sensor domain (PAS domain)"/>
    <property type="match status" value="1"/>
</dbReference>
<dbReference type="Pfam" id="PF13596">
    <property type="entry name" value="PAS_10"/>
    <property type="match status" value="1"/>
</dbReference>
<protein>
    <recommendedName>
        <fullName evidence="2">Hemerythrin-like domain-containing protein</fullName>
    </recommendedName>
</protein>
<dbReference type="InterPro" id="IPR035965">
    <property type="entry name" value="PAS-like_dom_sf"/>
</dbReference>